<accession>A0A8D5UEB5</accession>
<evidence type="ECO:0000256" key="1">
    <source>
        <dbReference type="ARBA" id="ARBA00022714"/>
    </source>
</evidence>
<dbReference type="GO" id="GO:0051537">
    <property type="term" value="F:2 iron, 2 sulfur cluster binding"/>
    <property type="evidence" value="ECO:0007669"/>
    <property type="project" value="UniProtKB-KW"/>
</dbReference>
<reference evidence="6" key="2">
    <citation type="journal article" date="2021" name="Microbiol. Resour. Announc.">
        <title>Complete Genome Sequence of Polycladomyces abyssicola JIR-001T, Isolated from Hemipelagic Sediment in Deep Seawater.</title>
        <authorList>
            <person name="Tsubouchi T."/>
            <person name="Kaneko Y."/>
        </authorList>
    </citation>
    <scope>NUCLEOTIDE SEQUENCE</scope>
    <source>
        <strain evidence="6">JIR-001</strain>
    </source>
</reference>
<dbReference type="InterPro" id="IPR042216">
    <property type="entry name" value="MitoNEET_CISD"/>
</dbReference>
<reference evidence="6" key="1">
    <citation type="journal article" date="2013" name="Int. J. Syst. Evol. Microbiol.">
        <title>Polycladomyces abyssicola gen. nov., sp. nov., a thermophilic filamentous bacterium isolated from hemipelagic sediment.</title>
        <authorList>
            <person name="Tsubouchi T."/>
            <person name="Shimane Y."/>
            <person name="Mori K."/>
            <person name="Usui K."/>
            <person name="Hiraki T."/>
            <person name="Tame A."/>
            <person name="Uematsu K."/>
            <person name="Maruyama T."/>
            <person name="Hatada Y."/>
        </authorList>
    </citation>
    <scope>NUCLEOTIDE SEQUENCE</scope>
    <source>
        <strain evidence="6">JIR-001</strain>
    </source>
</reference>
<dbReference type="Proteomes" id="UP000677436">
    <property type="component" value="Chromosome"/>
</dbReference>
<dbReference type="Gene3D" id="3.40.5.90">
    <property type="entry name" value="CDGSH iron-sulfur domain, mitoNEET-type"/>
    <property type="match status" value="1"/>
</dbReference>
<keyword evidence="1" id="KW-0001">2Fe-2S</keyword>
<dbReference type="Pfam" id="PF09360">
    <property type="entry name" value="zf-CDGSH"/>
    <property type="match status" value="1"/>
</dbReference>
<keyword evidence="4" id="KW-0411">Iron-sulfur</keyword>
<dbReference type="GO" id="GO:0005737">
    <property type="term" value="C:cytoplasm"/>
    <property type="evidence" value="ECO:0007669"/>
    <property type="project" value="UniProtKB-ARBA"/>
</dbReference>
<evidence type="ECO:0000259" key="5">
    <source>
        <dbReference type="SMART" id="SM00704"/>
    </source>
</evidence>
<evidence type="ECO:0000313" key="7">
    <source>
        <dbReference type="Proteomes" id="UP000677436"/>
    </source>
</evidence>
<dbReference type="SMART" id="SM00704">
    <property type="entry name" value="ZnF_CDGSH"/>
    <property type="match status" value="1"/>
</dbReference>
<sequence length="73" mass="7894">MKEAQSIADVTIKVNDQGPLVVSGPVELIDALGNRFETRKVFALCRCGLSQNKPFCDGNHAGNFDCARAKQAE</sequence>
<gene>
    <name evidence="6" type="ORF">JIR001_09160</name>
</gene>
<dbReference type="EMBL" id="AP024601">
    <property type="protein sequence ID" value="BCU81133.1"/>
    <property type="molecule type" value="Genomic_DNA"/>
</dbReference>
<evidence type="ECO:0000313" key="6">
    <source>
        <dbReference type="EMBL" id="BCU81133.1"/>
    </source>
</evidence>
<evidence type="ECO:0000256" key="3">
    <source>
        <dbReference type="ARBA" id="ARBA00023004"/>
    </source>
</evidence>
<dbReference type="KEGG" id="pabs:JIR001_09160"/>
<name>A0A8D5UEB5_9BACL</name>
<protein>
    <recommendedName>
        <fullName evidence="5">Iron-binding zinc finger CDGSH type domain-containing protein</fullName>
    </recommendedName>
</protein>
<dbReference type="AlphaFoldDB" id="A0A8D5UEB5"/>
<keyword evidence="2" id="KW-0479">Metal-binding</keyword>
<keyword evidence="3" id="KW-0408">Iron</keyword>
<organism evidence="6 7">
    <name type="scientific">Polycladomyces abyssicola</name>
    <dbReference type="NCBI Taxonomy" id="1125966"/>
    <lineage>
        <taxon>Bacteria</taxon>
        <taxon>Bacillati</taxon>
        <taxon>Bacillota</taxon>
        <taxon>Bacilli</taxon>
        <taxon>Bacillales</taxon>
        <taxon>Thermoactinomycetaceae</taxon>
        <taxon>Polycladomyces</taxon>
    </lineage>
</organism>
<evidence type="ECO:0000256" key="2">
    <source>
        <dbReference type="ARBA" id="ARBA00022723"/>
    </source>
</evidence>
<evidence type="ECO:0000256" key="4">
    <source>
        <dbReference type="ARBA" id="ARBA00023014"/>
    </source>
</evidence>
<keyword evidence="7" id="KW-1185">Reference proteome</keyword>
<dbReference type="GO" id="GO:0046872">
    <property type="term" value="F:metal ion binding"/>
    <property type="evidence" value="ECO:0007669"/>
    <property type="project" value="UniProtKB-KW"/>
</dbReference>
<proteinExistence type="predicted"/>
<feature type="domain" description="Iron-binding zinc finger CDGSH type" evidence="5">
    <location>
        <begin position="27"/>
        <end position="66"/>
    </location>
</feature>
<dbReference type="InterPro" id="IPR018967">
    <property type="entry name" value="FeS-contain_CDGSH-typ"/>
</dbReference>